<dbReference type="InterPro" id="IPR027268">
    <property type="entry name" value="Peptidase_M4/M1_CTD_sf"/>
</dbReference>
<dbReference type="Proteomes" id="UP001465976">
    <property type="component" value="Unassembled WGS sequence"/>
</dbReference>
<keyword evidence="8 11" id="KW-0862">Zinc</keyword>
<comment type="similarity">
    <text evidence="3 11">Belongs to the peptidase M36 family.</text>
</comment>
<sequence>MPSFSNILSFVLIAITCASFSEAAPSSNAAKHATHRKRIVGRRAAEVESFYPESTFKTFGAGDENASVTASLVGPSGVEGVTVAALQSYLNIELSKLSFKSGHSFDGSDFGYVRQQHDGIPFANAVANVVVKNSKLVSVGSSFVDSVNIASSQPTFDVNEAIKVAEDLLDGSHNSDVEPALEYLARPDGSVVLTHVIQIKNDEAHTWYEAFVDAHEGKLLSINDFTAHASYNAIPIDRFSVLEGYELLTNPEDQLASPLGWHNDGSGETNTTAGNNVLSFKGIRAATTTQSSDGPTFNYTYDTSLEPEDEKNVDASRVQAFYLANKLHDIFYRYGFTETTYNFQNDNFGKGAREHDRLLMMVQHSAGTDNANIAVPPDGQSPECHMYVFTFTTPKRDGVFETSIPVHEITHGLTSRMTGGGTARCLQTAESGGLGEGWSDALADWSQQKAEIKDFVTGAYVLGDRPGGIRQFPYSTSAEVNPLRANMLHNVHAALLEAHGYSDTAFTNPDGSEGNVVFLHLFIDALPIQPWNPTFLQARDAWIQADENRYGGSHKCLLWKAFASRGLGVNAANFMDGEGVPEECN</sequence>
<dbReference type="Pfam" id="PF02128">
    <property type="entry name" value="Peptidase_M36"/>
    <property type="match status" value="2"/>
</dbReference>
<dbReference type="Gene3D" id="3.10.170.10">
    <property type="match status" value="1"/>
</dbReference>
<dbReference type="PRINTS" id="PR00999">
    <property type="entry name" value="FUNGALYSIN"/>
</dbReference>
<dbReference type="SUPFAM" id="SSF55486">
    <property type="entry name" value="Metalloproteases ('zincins'), catalytic domain"/>
    <property type="match status" value="1"/>
</dbReference>
<dbReference type="Gene3D" id="1.10.390.10">
    <property type="entry name" value="Neutral Protease Domain 2"/>
    <property type="match status" value="2"/>
</dbReference>
<dbReference type="EMBL" id="JBAHYK010000702">
    <property type="protein sequence ID" value="KAL0571885.1"/>
    <property type="molecule type" value="Genomic_DNA"/>
</dbReference>
<comment type="cofactor">
    <cofactor evidence="1 11">
        <name>Zn(2+)</name>
        <dbReference type="ChEBI" id="CHEBI:29105"/>
    </cofactor>
</comment>
<evidence type="ECO:0000256" key="11">
    <source>
        <dbReference type="RuleBase" id="RU364017"/>
    </source>
</evidence>
<dbReference type="InterPro" id="IPR001842">
    <property type="entry name" value="Peptidase_M36"/>
</dbReference>
<keyword evidence="6 11" id="KW-0479">Metal-binding</keyword>
<dbReference type="InterPro" id="IPR050371">
    <property type="entry name" value="Fungal_virulence_M36"/>
</dbReference>
<keyword evidence="4 11" id="KW-0964">Secreted</keyword>
<evidence type="ECO:0000256" key="5">
    <source>
        <dbReference type="ARBA" id="ARBA00022670"/>
    </source>
</evidence>
<evidence type="ECO:0000256" key="9">
    <source>
        <dbReference type="ARBA" id="ARBA00023049"/>
    </source>
</evidence>
<dbReference type="EC" id="3.4.24.-" evidence="11"/>
<keyword evidence="5 11" id="KW-0645">Protease</keyword>
<feature type="chain" id="PRO_5045013644" description="Extracellular metalloproteinase" evidence="11">
    <location>
        <begin position="24"/>
        <end position="585"/>
    </location>
</feature>
<keyword evidence="7 11" id="KW-0378">Hydrolase</keyword>
<dbReference type="PANTHER" id="PTHR33478">
    <property type="entry name" value="EXTRACELLULAR METALLOPROTEINASE MEP"/>
    <property type="match status" value="1"/>
</dbReference>
<evidence type="ECO:0000256" key="10">
    <source>
        <dbReference type="ARBA" id="ARBA00023145"/>
    </source>
</evidence>
<evidence type="ECO:0000313" key="13">
    <source>
        <dbReference type="Proteomes" id="UP001465976"/>
    </source>
</evidence>
<evidence type="ECO:0000256" key="8">
    <source>
        <dbReference type="ARBA" id="ARBA00022833"/>
    </source>
</evidence>
<comment type="subcellular location">
    <subcellularLocation>
        <location evidence="2 11">Secreted</location>
    </subcellularLocation>
</comment>
<dbReference type="CDD" id="cd09596">
    <property type="entry name" value="M36"/>
    <property type="match status" value="1"/>
</dbReference>
<evidence type="ECO:0000256" key="6">
    <source>
        <dbReference type="ARBA" id="ARBA00022723"/>
    </source>
</evidence>
<name>A0ABR3F9G8_9AGAR</name>
<evidence type="ECO:0000256" key="4">
    <source>
        <dbReference type="ARBA" id="ARBA00022525"/>
    </source>
</evidence>
<proteinExistence type="inferred from homology"/>
<comment type="caution">
    <text evidence="12">The sequence shown here is derived from an EMBL/GenBank/DDBJ whole genome shotgun (WGS) entry which is preliminary data.</text>
</comment>
<reference evidence="12 13" key="1">
    <citation type="submission" date="2024-02" db="EMBL/GenBank/DDBJ databases">
        <title>A draft genome for the cacao thread blight pathogen Marasmius crinis-equi.</title>
        <authorList>
            <person name="Cohen S.P."/>
            <person name="Baruah I.K."/>
            <person name="Amoako-Attah I."/>
            <person name="Bukari Y."/>
            <person name="Meinhardt L.W."/>
            <person name="Bailey B.A."/>
        </authorList>
    </citation>
    <scope>NUCLEOTIDE SEQUENCE [LARGE SCALE GENOMIC DNA]</scope>
    <source>
        <strain evidence="12 13">GH-76</strain>
    </source>
</reference>
<protein>
    <recommendedName>
        <fullName evidence="11">Extracellular metalloproteinase</fullName>
        <ecNumber evidence="11">3.4.24.-</ecNumber>
    </recommendedName>
    <alternativeName>
        <fullName evidence="11">Fungalysin</fullName>
    </alternativeName>
</protein>
<keyword evidence="11" id="KW-0732">Signal</keyword>
<evidence type="ECO:0000256" key="3">
    <source>
        <dbReference type="ARBA" id="ARBA00006006"/>
    </source>
</evidence>
<evidence type="ECO:0000256" key="2">
    <source>
        <dbReference type="ARBA" id="ARBA00004613"/>
    </source>
</evidence>
<evidence type="ECO:0000313" key="12">
    <source>
        <dbReference type="EMBL" id="KAL0571885.1"/>
    </source>
</evidence>
<evidence type="ECO:0000256" key="1">
    <source>
        <dbReference type="ARBA" id="ARBA00001947"/>
    </source>
</evidence>
<gene>
    <name evidence="12" type="ORF">V5O48_010075</name>
</gene>
<keyword evidence="13" id="KW-1185">Reference proteome</keyword>
<accession>A0ABR3F9G8</accession>
<dbReference type="PANTHER" id="PTHR33478:SF1">
    <property type="entry name" value="EXTRACELLULAR METALLOPROTEINASE MEP"/>
    <property type="match status" value="1"/>
</dbReference>
<evidence type="ECO:0000256" key="7">
    <source>
        <dbReference type="ARBA" id="ARBA00022801"/>
    </source>
</evidence>
<keyword evidence="10 11" id="KW-0865">Zymogen</keyword>
<keyword evidence="9 11" id="KW-0482">Metalloprotease</keyword>
<feature type="signal peptide" evidence="11">
    <location>
        <begin position="1"/>
        <end position="23"/>
    </location>
</feature>
<organism evidence="12 13">
    <name type="scientific">Marasmius crinis-equi</name>
    <dbReference type="NCBI Taxonomy" id="585013"/>
    <lineage>
        <taxon>Eukaryota</taxon>
        <taxon>Fungi</taxon>
        <taxon>Dikarya</taxon>
        <taxon>Basidiomycota</taxon>
        <taxon>Agaricomycotina</taxon>
        <taxon>Agaricomycetes</taxon>
        <taxon>Agaricomycetidae</taxon>
        <taxon>Agaricales</taxon>
        <taxon>Marasmiineae</taxon>
        <taxon>Marasmiaceae</taxon>
        <taxon>Marasmius</taxon>
    </lineage>
</organism>